<dbReference type="RefSeq" id="WP_232011046.1">
    <property type="nucleotide sequence ID" value="NZ_AP018164.1"/>
</dbReference>
<proteinExistence type="predicted"/>
<organism evidence="2 3">
    <name type="scientific">Mycobacterium shigaense</name>
    <dbReference type="NCBI Taxonomy" id="722731"/>
    <lineage>
        <taxon>Bacteria</taxon>
        <taxon>Bacillati</taxon>
        <taxon>Actinomycetota</taxon>
        <taxon>Actinomycetes</taxon>
        <taxon>Mycobacteriales</taxon>
        <taxon>Mycobacteriaceae</taxon>
        <taxon>Mycobacterium</taxon>
        <taxon>Mycobacterium simiae complex</taxon>
    </lineage>
</organism>
<reference evidence="3" key="1">
    <citation type="submission" date="2017-06" db="EMBL/GenBank/DDBJ databases">
        <title>Complete Genome Sequence of Mycobacterium shigaense.</title>
        <authorList>
            <person name="Fukano H."/>
            <person name="Yoshida M."/>
            <person name="Kazumi Y."/>
            <person name="Ogura Y."/>
            <person name="Mitarai S."/>
            <person name="Hayashi T."/>
            <person name="Hoshino Y."/>
        </authorList>
    </citation>
    <scope>NUCLEOTIDE SEQUENCE [LARGE SCALE GENOMIC DNA]</scope>
    <source>
        <strain evidence="3">UN-152</strain>
    </source>
</reference>
<keyword evidence="3" id="KW-1185">Reference proteome</keyword>
<gene>
    <name evidence="2" type="ORF">MSG_03222</name>
</gene>
<feature type="signal peptide" evidence="1">
    <location>
        <begin position="1"/>
        <end position="29"/>
    </location>
</feature>
<evidence type="ECO:0000313" key="3">
    <source>
        <dbReference type="Proteomes" id="UP000217736"/>
    </source>
</evidence>
<protein>
    <submittedName>
        <fullName evidence="2">Uncharacterized protein</fullName>
    </submittedName>
</protein>
<evidence type="ECO:0000256" key="1">
    <source>
        <dbReference type="SAM" id="SignalP"/>
    </source>
</evidence>
<dbReference type="Proteomes" id="UP000217736">
    <property type="component" value="Chromosome"/>
</dbReference>
<dbReference type="KEGG" id="mshg:MSG_03222"/>
<feature type="chain" id="PRO_5012893470" evidence="1">
    <location>
        <begin position="30"/>
        <end position="158"/>
    </location>
</feature>
<keyword evidence="1" id="KW-0732">Signal</keyword>
<accession>A0A1Z4EKB7</accession>
<dbReference type="AlphaFoldDB" id="A0A1Z4EKB7"/>
<dbReference type="EMBL" id="AP018164">
    <property type="protein sequence ID" value="BAX93360.1"/>
    <property type="molecule type" value="Genomic_DNA"/>
</dbReference>
<evidence type="ECO:0000313" key="2">
    <source>
        <dbReference type="EMBL" id="BAX93360.1"/>
    </source>
</evidence>
<sequence>MSQQIRRLIAAWLASGVALAVLPAIPASAAPNTRCALTTSVQEVHSKSQLPPELLKLLPPIADVGQPFNSTDSVSDPNAPFRRLIRAGHRGADWFIWYEHGGAGYSWQAVVARVALGSAPTVLANAQTISDTLCTLTDGVLAGQVPPYPPGAWPVSDF</sequence>
<name>A0A1Z4EKB7_9MYCO</name>